<dbReference type="EMBL" id="CM023472">
    <property type="protein sequence ID" value="KAH7960769.1"/>
    <property type="molecule type" value="Genomic_DNA"/>
</dbReference>
<name>A0ACB8D8J4_DERSI</name>
<proteinExistence type="predicted"/>
<comment type="caution">
    <text evidence="1">The sequence shown here is derived from an EMBL/GenBank/DDBJ whole genome shotgun (WGS) entry which is preliminary data.</text>
</comment>
<evidence type="ECO:0000313" key="1">
    <source>
        <dbReference type="EMBL" id="KAH7960769.1"/>
    </source>
</evidence>
<accession>A0ACB8D8J4</accession>
<gene>
    <name evidence="1" type="ORF">HPB49_023278</name>
</gene>
<organism evidence="1 2">
    <name type="scientific">Dermacentor silvarum</name>
    <name type="common">Tick</name>
    <dbReference type="NCBI Taxonomy" id="543639"/>
    <lineage>
        <taxon>Eukaryota</taxon>
        <taxon>Metazoa</taxon>
        <taxon>Ecdysozoa</taxon>
        <taxon>Arthropoda</taxon>
        <taxon>Chelicerata</taxon>
        <taxon>Arachnida</taxon>
        <taxon>Acari</taxon>
        <taxon>Parasitiformes</taxon>
        <taxon>Ixodida</taxon>
        <taxon>Ixodoidea</taxon>
        <taxon>Ixodidae</taxon>
        <taxon>Rhipicephalinae</taxon>
        <taxon>Dermacentor</taxon>
    </lineage>
</organism>
<evidence type="ECO:0000313" key="2">
    <source>
        <dbReference type="Proteomes" id="UP000821865"/>
    </source>
</evidence>
<protein>
    <submittedName>
        <fullName evidence="1">Uncharacterized protein</fullName>
    </submittedName>
</protein>
<dbReference type="Proteomes" id="UP000821865">
    <property type="component" value="Chromosome 3"/>
</dbReference>
<keyword evidence="2" id="KW-1185">Reference proteome</keyword>
<reference evidence="1" key="1">
    <citation type="submission" date="2020-05" db="EMBL/GenBank/DDBJ databases">
        <title>Large-scale comparative analyses of tick genomes elucidate their genetic diversity and vector capacities.</title>
        <authorList>
            <person name="Jia N."/>
            <person name="Wang J."/>
            <person name="Shi W."/>
            <person name="Du L."/>
            <person name="Sun Y."/>
            <person name="Zhan W."/>
            <person name="Jiang J."/>
            <person name="Wang Q."/>
            <person name="Zhang B."/>
            <person name="Ji P."/>
            <person name="Sakyi L.B."/>
            <person name="Cui X."/>
            <person name="Yuan T."/>
            <person name="Jiang B."/>
            <person name="Yang W."/>
            <person name="Lam T.T.-Y."/>
            <person name="Chang Q."/>
            <person name="Ding S."/>
            <person name="Wang X."/>
            <person name="Zhu J."/>
            <person name="Ruan X."/>
            <person name="Zhao L."/>
            <person name="Wei J."/>
            <person name="Que T."/>
            <person name="Du C."/>
            <person name="Cheng J."/>
            <person name="Dai P."/>
            <person name="Han X."/>
            <person name="Huang E."/>
            <person name="Gao Y."/>
            <person name="Liu J."/>
            <person name="Shao H."/>
            <person name="Ye R."/>
            <person name="Li L."/>
            <person name="Wei W."/>
            <person name="Wang X."/>
            <person name="Wang C."/>
            <person name="Yang T."/>
            <person name="Huo Q."/>
            <person name="Li W."/>
            <person name="Guo W."/>
            <person name="Chen H."/>
            <person name="Zhou L."/>
            <person name="Ni X."/>
            <person name="Tian J."/>
            <person name="Zhou Y."/>
            <person name="Sheng Y."/>
            <person name="Liu T."/>
            <person name="Pan Y."/>
            <person name="Xia L."/>
            <person name="Li J."/>
            <person name="Zhao F."/>
            <person name="Cao W."/>
        </authorList>
    </citation>
    <scope>NUCLEOTIDE SEQUENCE</scope>
    <source>
        <strain evidence="1">Dsil-2018</strain>
    </source>
</reference>
<sequence length="804" mass="89996">MRRHDECQGQRSEGEEPVPRPGSRSGQSRVSSVPAFAIVLLSTAGCTIVLGVTGVVYTAQPRAVSPKNDSHGHRVEVRAQFARSQVAYDDVCESRFCEWNRDYILRAADATRDPCYDFYAHACNAQRWYRAGSASTRPFAELGTAQLMNDVERFFRYFVQLKGMPTEDNFLSRMMWVHDACQNSTAPRTNISAELEEVFDAFGLAGGLPVRVVTRGKLAEVVAAGDRHLQLQALFKVKVLRRSEPGVTGGFDIVLSAPDTLYRRFLTNFVDSTDSMYADFVAKTLSLATLANTRSVARKIMQLEKRLESFALASVDELMVPPREKYASLDDFVLSDNWDWPLYFNSLIANANGSIGNDTKVVVSDPIYFRNLGSVLGGAWDAIVANYMAYKAIVELAPVLGQDAEYLLQFSHSYDVPDLGERQTACLSLVEKLFRYGTGVAAKLTLGKEFATTPRSHMDVQLERLFNASRHAIYGLVDSGRSWLDSLDKDTALRKLSNMRFEFGAQCNLVEYELYRRNHAALNNTLPLPLPVQVGIDNSTGHLWNQHPLPRIVFLLYSIASATYWDAWGSATSRAYDNHYALTAFRPGYELQHTGNLLILPQATVAFLSQLSNVVHPVVYGVIAADVVRGLVEALSRSGSSVDADLRPRLWWSIGTLEAYENVSACLQSQYQPPLAEGARLRSLEMDFLDNAVVYPLFRLYRDSAMDQGKASVAPSHRTQEVERSLTMDQMFFYNFAAALCDFREEDLWQQQRKFHLTPAPWRVNVPLKNLRAFADAFGCKPGSPMNPAKRCSVWKEEGTVRAT</sequence>